<protein>
    <submittedName>
        <fullName evidence="1">Uncharacterized protein</fullName>
    </submittedName>
</protein>
<accession>A0A482WHJ5</accession>
<gene>
    <name evidence="1" type="ORF">LSTR_LSTR015498</name>
</gene>
<sequence length="99" mass="10739">MVAGNAQSECQSSSGHVPRQTYSSYYSTLEGRWGHSQWYLALATLSESESVQDTVNGAGTPLISLPLSLTLHAADSLYDLETSKFLCIVVQRGKKAKTN</sequence>
<comment type="caution">
    <text evidence="1">The sequence shown here is derived from an EMBL/GenBank/DDBJ whole genome shotgun (WGS) entry which is preliminary data.</text>
</comment>
<organism evidence="1 2">
    <name type="scientific">Laodelphax striatellus</name>
    <name type="common">Small brown planthopper</name>
    <name type="synonym">Delphax striatella</name>
    <dbReference type="NCBI Taxonomy" id="195883"/>
    <lineage>
        <taxon>Eukaryota</taxon>
        <taxon>Metazoa</taxon>
        <taxon>Ecdysozoa</taxon>
        <taxon>Arthropoda</taxon>
        <taxon>Hexapoda</taxon>
        <taxon>Insecta</taxon>
        <taxon>Pterygota</taxon>
        <taxon>Neoptera</taxon>
        <taxon>Paraneoptera</taxon>
        <taxon>Hemiptera</taxon>
        <taxon>Auchenorrhyncha</taxon>
        <taxon>Fulgoroidea</taxon>
        <taxon>Delphacidae</taxon>
        <taxon>Criomorphinae</taxon>
        <taxon>Laodelphax</taxon>
    </lineage>
</organism>
<evidence type="ECO:0000313" key="2">
    <source>
        <dbReference type="Proteomes" id="UP000291343"/>
    </source>
</evidence>
<dbReference type="Proteomes" id="UP000291343">
    <property type="component" value="Unassembled WGS sequence"/>
</dbReference>
<name>A0A482WHJ5_LAOST</name>
<evidence type="ECO:0000313" key="1">
    <source>
        <dbReference type="EMBL" id="RZF32918.1"/>
    </source>
</evidence>
<proteinExistence type="predicted"/>
<keyword evidence="2" id="KW-1185">Reference proteome</keyword>
<dbReference type="EMBL" id="QKKF02035703">
    <property type="protein sequence ID" value="RZF32918.1"/>
    <property type="molecule type" value="Genomic_DNA"/>
</dbReference>
<dbReference type="InParanoid" id="A0A482WHJ5"/>
<dbReference type="AlphaFoldDB" id="A0A482WHJ5"/>
<reference evidence="1 2" key="1">
    <citation type="journal article" date="2017" name="Gigascience">
        <title>Genome sequence of the small brown planthopper, Laodelphax striatellus.</title>
        <authorList>
            <person name="Zhu J."/>
            <person name="Jiang F."/>
            <person name="Wang X."/>
            <person name="Yang P."/>
            <person name="Bao Y."/>
            <person name="Zhao W."/>
            <person name="Wang W."/>
            <person name="Lu H."/>
            <person name="Wang Q."/>
            <person name="Cui N."/>
            <person name="Li J."/>
            <person name="Chen X."/>
            <person name="Luo L."/>
            <person name="Yu J."/>
            <person name="Kang L."/>
            <person name="Cui F."/>
        </authorList>
    </citation>
    <scope>NUCLEOTIDE SEQUENCE [LARGE SCALE GENOMIC DNA]</scope>
    <source>
        <strain evidence="1">Lst14</strain>
    </source>
</reference>